<dbReference type="InterPro" id="IPR001387">
    <property type="entry name" value="Cro/C1-type_HTH"/>
</dbReference>
<feature type="region of interest" description="Disordered" evidence="1">
    <location>
        <begin position="278"/>
        <end position="302"/>
    </location>
</feature>
<dbReference type="Gene3D" id="1.10.260.40">
    <property type="entry name" value="lambda repressor-like DNA-binding domains"/>
    <property type="match status" value="1"/>
</dbReference>
<dbReference type="InterPro" id="IPR010982">
    <property type="entry name" value="Lambda_DNA-bd_dom_sf"/>
</dbReference>
<dbReference type="STRING" id="380248.SAMN05216251_10633"/>
<protein>
    <submittedName>
        <fullName evidence="3">Helix-turn-helix domain-containing protein</fullName>
    </submittedName>
</protein>
<feature type="domain" description="HTH cro/C1-type" evidence="2">
    <location>
        <begin position="33"/>
        <end position="80"/>
    </location>
</feature>
<dbReference type="RefSeq" id="WP_093713435.1">
    <property type="nucleotide sequence ID" value="NZ_FONG01000006.1"/>
</dbReference>
<evidence type="ECO:0000313" key="3">
    <source>
        <dbReference type="EMBL" id="SFE87976.1"/>
    </source>
</evidence>
<sequence length="302" mass="32957">MDNTLGGFLQSRRARIQPEDVGLPPYGRRRVPGLRREEVAQLAGVSVDYYIRLEQGRGRHVSDAVLDAVARVLRLDATERAHLRDLARPGQAHTVAPVPGAVPSPAVRPGVRLMLDSFHDTPAFVLGRRMDVLAWNALADALHGFSTPGASRNMLQRVFLDPAAGDIYPDWSAVAAESVAYTRLRAGRHQDDEELEALVAELSTKSADFRRLWDDHLVKEKTYGVKRLVHPVVGRMDFGYETLALPGDPEQTIVVYTAPPGSASEERLRMLASWTAKSTAGVGGHGGRDCPGQGADPAPDHR</sequence>
<proteinExistence type="predicted"/>
<dbReference type="Gene3D" id="3.30.450.180">
    <property type="match status" value="1"/>
</dbReference>
<dbReference type="EMBL" id="FONG01000006">
    <property type="protein sequence ID" value="SFE87976.1"/>
    <property type="molecule type" value="Genomic_DNA"/>
</dbReference>
<name>A0A1I2E5Q8_9ACTN</name>
<dbReference type="InterPro" id="IPR041413">
    <property type="entry name" value="MLTR_LBD"/>
</dbReference>
<accession>A0A1I2E5Q8</accession>
<dbReference type="PROSITE" id="PS50943">
    <property type="entry name" value="HTH_CROC1"/>
    <property type="match status" value="1"/>
</dbReference>
<dbReference type="Pfam" id="PF13560">
    <property type="entry name" value="HTH_31"/>
    <property type="match status" value="1"/>
</dbReference>
<evidence type="ECO:0000256" key="1">
    <source>
        <dbReference type="SAM" id="MobiDB-lite"/>
    </source>
</evidence>
<organism evidence="3 4">
    <name type="scientific">Actinacidiphila alni</name>
    <dbReference type="NCBI Taxonomy" id="380248"/>
    <lineage>
        <taxon>Bacteria</taxon>
        <taxon>Bacillati</taxon>
        <taxon>Actinomycetota</taxon>
        <taxon>Actinomycetes</taxon>
        <taxon>Kitasatosporales</taxon>
        <taxon>Streptomycetaceae</taxon>
        <taxon>Actinacidiphila</taxon>
    </lineage>
</organism>
<dbReference type="GO" id="GO:0003677">
    <property type="term" value="F:DNA binding"/>
    <property type="evidence" value="ECO:0007669"/>
    <property type="project" value="InterPro"/>
</dbReference>
<dbReference type="OrthoDB" id="3542608at2"/>
<dbReference type="AlphaFoldDB" id="A0A1I2E5Q8"/>
<evidence type="ECO:0000259" key="2">
    <source>
        <dbReference type="PROSITE" id="PS50943"/>
    </source>
</evidence>
<dbReference type="SMART" id="SM00530">
    <property type="entry name" value="HTH_XRE"/>
    <property type="match status" value="1"/>
</dbReference>
<reference evidence="4" key="1">
    <citation type="submission" date="2016-10" db="EMBL/GenBank/DDBJ databases">
        <authorList>
            <person name="Varghese N."/>
            <person name="Submissions S."/>
        </authorList>
    </citation>
    <scope>NUCLEOTIDE SEQUENCE [LARGE SCALE GENOMIC DNA]</scope>
    <source>
        <strain evidence="4">CGMCC 4.3510</strain>
    </source>
</reference>
<evidence type="ECO:0000313" key="4">
    <source>
        <dbReference type="Proteomes" id="UP000199323"/>
    </source>
</evidence>
<gene>
    <name evidence="3" type="ORF">SAMN05216251_10633</name>
</gene>
<dbReference type="SUPFAM" id="SSF47413">
    <property type="entry name" value="lambda repressor-like DNA-binding domains"/>
    <property type="match status" value="1"/>
</dbReference>
<keyword evidence="4" id="KW-1185">Reference proteome</keyword>
<dbReference type="CDD" id="cd00093">
    <property type="entry name" value="HTH_XRE"/>
    <property type="match status" value="1"/>
</dbReference>
<dbReference type="PANTHER" id="PTHR35010">
    <property type="entry name" value="BLL4672 PROTEIN-RELATED"/>
    <property type="match status" value="1"/>
</dbReference>
<dbReference type="PANTHER" id="PTHR35010:SF2">
    <property type="entry name" value="BLL4672 PROTEIN"/>
    <property type="match status" value="1"/>
</dbReference>
<dbReference type="Proteomes" id="UP000199323">
    <property type="component" value="Unassembled WGS sequence"/>
</dbReference>
<dbReference type="Pfam" id="PF17765">
    <property type="entry name" value="MLTR_LBD"/>
    <property type="match status" value="1"/>
</dbReference>